<dbReference type="SUPFAM" id="SSF53474">
    <property type="entry name" value="alpha/beta-Hydrolases"/>
    <property type="match status" value="1"/>
</dbReference>
<proteinExistence type="predicted"/>
<evidence type="ECO:0000259" key="1">
    <source>
        <dbReference type="Pfam" id="PF12697"/>
    </source>
</evidence>
<keyword evidence="3" id="KW-1185">Reference proteome</keyword>
<dbReference type="PANTHER" id="PTHR43433:SF5">
    <property type="entry name" value="AB HYDROLASE-1 DOMAIN-CONTAINING PROTEIN"/>
    <property type="match status" value="1"/>
</dbReference>
<name>A0ABN1PBY3_9ACTN</name>
<dbReference type="Pfam" id="PF12697">
    <property type="entry name" value="Abhydrolase_6"/>
    <property type="match status" value="1"/>
</dbReference>
<evidence type="ECO:0000313" key="2">
    <source>
        <dbReference type="EMBL" id="GAA0925930.1"/>
    </source>
</evidence>
<keyword evidence="2" id="KW-0378">Hydrolase</keyword>
<protein>
    <submittedName>
        <fullName evidence="2">Alpha/beta hydrolase</fullName>
    </submittedName>
</protein>
<comment type="caution">
    <text evidence="2">The sequence shown here is derived from an EMBL/GenBank/DDBJ whole genome shotgun (WGS) entry which is preliminary data.</text>
</comment>
<dbReference type="InterPro" id="IPR029058">
    <property type="entry name" value="AB_hydrolase_fold"/>
</dbReference>
<dbReference type="GO" id="GO:0016787">
    <property type="term" value="F:hydrolase activity"/>
    <property type="evidence" value="ECO:0007669"/>
    <property type="project" value="UniProtKB-KW"/>
</dbReference>
<dbReference type="RefSeq" id="WP_343950224.1">
    <property type="nucleotide sequence ID" value="NZ_BAAAHQ010000011.1"/>
</dbReference>
<dbReference type="InterPro" id="IPR000073">
    <property type="entry name" value="AB_hydrolase_1"/>
</dbReference>
<dbReference type="Proteomes" id="UP001501578">
    <property type="component" value="Unassembled WGS sequence"/>
</dbReference>
<gene>
    <name evidence="2" type="ORF">GCM10009560_27660</name>
</gene>
<feature type="domain" description="AB hydrolase-1" evidence="1">
    <location>
        <begin position="36"/>
        <end position="245"/>
    </location>
</feature>
<reference evidence="2 3" key="1">
    <citation type="journal article" date="2019" name="Int. J. Syst. Evol. Microbiol.">
        <title>The Global Catalogue of Microorganisms (GCM) 10K type strain sequencing project: providing services to taxonomists for standard genome sequencing and annotation.</title>
        <authorList>
            <consortium name="The Broad Institute Genomics Platform"/>
            <consortium name="The Broad Institute Genome Sequencing Center for Infectious Disease"/>
            <person name="Wu L."/>
            <person name="Ma J."/>
        </authorList>
    </citation>
    <scope>NUCLEOTIDE SEQUENCE [LARGE SCALE GENOMIC DNA]</scope>
    <source>
        <strain evidence="2 3">JCM 11136</strain>
    </source>
</reference>
<dbReference type="InterPro" id="IPR050471">
    <property type="entry name" value="AB_hydrolase"/>
</dbReference>
<dbReference type="PANTHER" id="PTHR43433">
    <property type="entry name" value="HYDROLASE, ALPHA/BETA FOLD FAMILY PROTEIN"/>
    <property type="match status" value="1"/>
</dbReference>
<dbReference type="Gene3D" id="3.40.50.1820">
    <property type="entry name" value="alpha/beta hydrolase"/>
    <property type="match status" value="1"/>
</dbReference>
<organism evidence="2 3">
    <name type="scientific">Nonomuraea longicatena</name>
    <dbReference type="NCBI Taxonomy" id="83682"/>
    <lineage>
        <taxon>Bacteria</taxon>
        <taxon>Bacillati</taxon>
        <taxon>Actinomycetota</taxon>
        <taxon>Actinomycetes</taxon>
        <taxon>Streptosporangiales</taxon>
        <taxon>Streptosporangiaceae</taxon>
        <taxon>Nonomuraea</taxon>
    </lineage>
</organism>
<evidence type="ECO:0000313" key="3">
    <source>
        <dbReference type="Proteomes" id="UP001501578"/>
    </source>
</evidence>
<dbReference type="EMBL" id="BAAAHQ010000011">
    <property type="protein sequence ID" value="GAA0925930.1"/>
    <property type="molecule type" value="Genomic_DNA"/>
</dbReference>
<accession>A0ABN1PBY3</accession>
<sequence>MSLHTVVSKDGTQIAYDRSGSGPVIIMMAAGPTDRWALAGIAELLAKDFTVFNYDRRGRGDSGDTAPYAREREYEDLQALITEAGGNAGVYGSSGGAVLALQAAAWGADIGRLALWEAPFILEGSRPPVRADYRQNLEKLLAEGRRGDMLDSFMIDAVGMPAEFVTPMHDLPMWPGMERIAHTLVYDSIITGDFSIPAELHKVTVPTLVLEGGTTPWMTQAAKKLTQTLPDARHTVLAGQTHDVQPAAIAPVLAEFFS</sequence>